<dbReference type="Proteomes" id="UP000235371">
    <property type="component" value="Unassembled WGS sequence"/>
</dbReference>
<dbReference type="InterPro" id="IPR013830">
    <property type="entry name" value="SGNH_hydro"/>
</dbReference>
<feature type="chain" id="PRO_5014458486" evidence="3">
    <location>
        <begin position="24"/>
        <end position="1622"/>
    </location>
</feature>
<dbReference type="GeneID" id="36586296"/>
<dbReference type="SUPFAM" id="SSF52266">
    <property type="entry name" value="SGNH hydrolase"/>
    <property type="match status" value="1"/>
</dbReference>
<dbReference type="OrthoDB" id="3915838at2759"/>
<dbReference type="InterPro" id="IPR036514">
    <property type="entry name" value="SGNH_hydro_sf"/>
</dbReference>
<keyword evidence="6" id="KW-1185">Reference proteome</keyword>
<reference evidence="5 6" key="1">
    <citation type="submission" date="2016-04" db="EMBL/GenBank/DDBJ databases">
        <title>A degradative enzymes factory behind the ericoid mycorrhizal symbiosis.</title>
        <authorList>
            <consortium name="DOE Joint Genome Institute"/>
            <person name="Martino E."/>
            <person name="Morin E."/>
            <person name="Grelet G."/>
            <person name="Kuo A."/>
            <person name="Kohler A."/>
            <person name="Daghino S."/>
            <person name="Barry K."/>
            <person name="Choi C."/>
            <person name="Cichocki N."/>
            <person name="Clum A."/>
            <person name="Copeland A."/>
            <person name="Hainaut M."/>
            <person name="Haridas S."/>
            <person name="Labutti K."/>
            <person name="Lindquist E."/>
            <person name="Lipzen A."/>
            <person name="Khouja H.-R."/>
            <person name="Murat C."/>
            <person name="Ohm R."/>
            <person name="Olson A."/>
            <person name="Spatafora J."/>
            <person name="Veneault-Fourrey C."/>
            <person name="Henrissat B."/>
            <person name="Grigoriev I."/>
            <person name="Martin F."/>
            <person name="Perotto S."/>
        </authorList>
    </citation>
    <scope>NUCLEOTIDE SEQUENCE [LARGE SCALE GENOMIC DNA]</scope>
    <source>
        <strain evidence="5 6">E</strain>
    </source>
</reference>
<feature type="region of interest" description="Disordered" evidence="2">
    <location>
        <begin position="1262"/>
        <end position="1282"/>
    </location>
</feature>
<protein>
    <submittedName>
        <fullName evidence="5">Carbohydrate esterase family 3 protein</fullName>
    </submittedName>
</protein>
<keyword evidence="1 3" id="KW-0732">Signal</keyword>
<dbReference type="CDD" id="cd01833">
    <property type="entry name" value="XynB_like"/>
    <property type="match status" value="1"/>
</dbReference>
<feature type="domain" description="SGNH hydrolase-type esterase" evidence="4">
    <location>
        <begin position="84"/>
        <end position="263"/>
    </location>
</feature>
<evidence type="ECO:0000256" key="1">
    <source>
        <dbReference type="ARBA" id="ARBA00022729"/>
    </source>
</evidence>
<organism evidence="5 6">
    <name type="scientific">Hyaloscypha bicolor E</name>
    <dbReference type="NCBI Taxonomy" id="1095630"/>
    <lineage>
        <taxon>Eukaryota</taxon>
        <taxon>Fungi</taxon>
        <taxon>Dikarya</taxon>
        <taxon>Ascomycota</taxon>
        <taxon>Pezizomycotina</taxon>
        <taxon>Leotiomycetes</taxon>
        <taxon>Helotiales</taxon>
        <taxon>Hyaloscyphaceae</taxon>
        <taxon>Hyaloscypha</taxon>
        <taxon>Hyaloscypha bicolor</taxon>
    </lineage>
</organism>
<dbReference type="InterPro" id="IPR051532">
    <property type="entry name" value="Ester_Hydrolysis_Enzymes"/>
</dbReference>
<dbReference type="STRING" id="1095630.A0A2J6T554"/>
<proteinExistence type="predicted"/>
<evidence type="ECO:0000259" key="4">
    <source>
        <dbReference type="Pfam" id="PF13472"/>
    </source>
</evidence>
<dbReference type="Gene3D" id="3.40.50.1110">
    <property type="entry name" value="SGNH hydrolase"/>
    <property type="match status" value="1"/>
</dbReference>
<dbReference type="Pfam" id="PF13517">
    <property type="entry name" value="FG-GAP_3"/>
    <property type="match status" value="2"/>
</dbReference>
<dbReference type="InParanoid" id="A0A2J6T554"/>
<gene>
    <name evidence="5" type="ORF">K444DRAFT_592028</name>
</gene>
<evidence type="ECO:0000313" key="6">
    <source>
        <dbReference type="Proteomes" id="UP000235371"/>
    </source>
</evidence>
<name>A0A2J6T554_9HELO</name>
<evidence type="ECO:0000313" key="5">
    <source>
        <dbReference type="EMBL" id="PMD58152.1"/>
    </source>
</evidence>
<dbReference type="PANTHER" id="PTHR30383:SF31">
    <property type="entry name" value="SGNH HYDROLASE-TYPE ESTERASE DOMAIN-CONTAINING PROTEIN-RELATED"/>
    <property type="match status" value="1"/>
</dbReference>
<dbReference type="InterPro" id="IPR013517">
    <property type="entry name" value="FG-GAP"/>
</dbReference>
<accession>A0A2J6T554</accession>
<evidence type="ECO:0000256" key="2">
    <source>
        <dbReference type="SAM" id="MobiDB-lite"/>
    </source>
</evidence>
<dbReference type="SUPFAM" id="SSF69318">
    <property type="entry name" value="Integrin alpha N-terminal domain"/>
    <property type="match status" value="1"/>
</dbReference>
<dbReference type="Pfam" id="PF13472">
    <property type="entry name" value="Lipase_GDSL_2"/>
    <property type="match status" value="1"/>
</dbReference>
<dbReference type="PANTHER" id="PTHR30383">
    <property type="entry name" value="THIOESTERASE 1/PROTEASE 1/LYSOPHOSPHOLIPASE L1"/>
    <property type="match status" value="1"/>
</dbReference>
<evidence type="ECO:0000256" key="3">
    <source>
        <dbReference type="SAM" id="SignalP"/>
    </source>
</evidence>
<dbReference type="EMBL" id="KZ613828">
    <property type="protein sequence ID" value="PMD58152.1"/>
    <property type="molecule type" value="Genomic_DNA"/>
</dbReference>
<dbReference type="InterPro" id="IPR028994">
    <property type="entry name" value="Integrin_alpha_N"/>
</dbReference>
<sequence length="1622" mass="174477">MTPSRLLASFLLGILTFATQSITQVPPIISGEPSPLIADDVVNITTYSLPSNNTLSTSQTAEVVQGAKLLRRIKQSDYLRILPLGASITQGVDSTTGNGYRKPLRDQLRSQGWLVNMVGSKADGSMVNNENSGYPGFIISQVQGVAQNAITAGYKPNLVLLNAGTNDCLQNIDPPDAPNRLQSLIQTCLSGMPGVSIIVSTLIVNASPSDNAVSPIQHLNYLPQLKLGLNNPAVVLADMNDGFITQSDLSTVDGIHPNDFGYEKMAAVWWNAFQDPFFQAQISPPQNNGAPDGTASNSHVCPKVLGFSDGGSGNGHQTQGGSGYDDGPYAHHFNSLGSVAVGGTLNLCPYSNGVADFSGVAFAQIINGGGAPRGGELDELIIASYTLVNGKDAHYSYIYLLNQGGNPPQFGAATAFNPGFNCTPAGTLQARIFDDCMVANVEPDDFLCVDGSANVRASKNNGDGTFTYLGSIMTAPSGSNGISVRFGDMDGDGRADYCLVSPSLHCWRNGGVGDAPAYWQEMSGSNTFILGSQNDTEPVDTKDFVFRAERLYMNTQGAITTVINNRGTGYGMKPDWQFMGLTHAGMGVNGARPNIRFGRLFGTGRPDYIWLKSCTALNGQQYICMNVFQNEDTGGMHLKGDGVMYCDMRGTGSDDYVWVSPDGQGYFFGNQHIWDPQQWIQGSTNLFGSHIYDRRGIRLADIDGDGKCDVVLLNQNDGTMTWMKTSYAASTGAFTFTAMGAIRIFAEPGAYGWGGIGLSDLAVRFADINGDKRPDYLCMQPDGRTLGFLNMGINNWVNVGQVKKTENWDRANIHFADANGKLSFPSSPQINGGDGRADFHWADKFTGDVTVFYNQGQIPSSGSSFTWSDAGEVWRGSAFNDRGTNFHFPNLNGLGRADMHDVNPRVNSARTWFNICPGSRNGGSGDDPGCCADPGLPVYVASGSSAVNVGTPGPGFSEPSDTFLPGFETPVYGLGDTLLFDTPIFSEINLNVIVIGRETQWADSNCGTVSAPDADGDTLGCVALGIAWLTYSVYLLDGGPGVGTPARSLSSSKHHFQVHSHWEPVGNCTTSCMLLGHAPQHVWTPVGNGTYNGIHHELHFMHTDKFTAHRAFPGVVKPGDDNSTLTPRQWVSIKGQLISTHGVSPNTFLYNLRLQELNYAATINEYPSPDHEAAPEWMGQSVEESVALSNNSGFCFTLIHGGAVVDSSVLGLSQTGSEWGSDWNSAGDIEDALAKCAADNLDGKHIGNGVLVCGHNLTRIDRSLEDDPDGTSDPTGLKARSLNKRTGSSENYAIRNMAQVIAGADPVTIINWQSAPYINGANGQNLQAATGDDHAYTLANPGICTDASIRDDAELDGPNAVAVDAEHIFERNTVPAIFEFAQTLSMDLQDGNGPITPAGLVPIPFTIIENFAAVDYRLWPNVPADAPFGNLFDDLADALGSTSNPDVMANLEHVLNLVKTRVWRALDVTSNDVWGPLVATPTTRNTQDALDLMRSGITVFNYIDDGPVQSKMGLIHDALKASFNTFDTIFNTYEQPHIPNQQPTQFEEIYVVFINYFTRRMTSHYRNYGQTRLNQLSAGWNNVLAQNPTPQQAAIAQSCLKDIKALYDEVTALVFDNSNFSK</sequence>
<dbReference type="RefSeq" id="XP_024735056.1">
    <property type="nucleotide sequence ID" value="XM_024878219.1"/>
</dbReference>
<feature type="signal peptide" evidence="3">
    <location>
        <begin position="1"/>
        <end position="23"/>
    </location>
</feature>
<dbReference type="GO" id="GO:0004622">
    <property type="term" value="F:phosphatidylcholine lysophospholipase activity"/>
    <property type="evidence" value="ECO:0007669"/>
    <property type="project" value="TreeGrafter"/>
</dbReference>